<reference evidence="2" key="1">
    <citation type="submission" date="2020-01" db="EMBL/GenBank/DDBJ databases">
        <authorList>
            <person name="Mishra B."/>
        </authorList>
    </citation>
    <scope>NUCLEOTIDE SEQUENCE [LARGE SCALE GENOMIC DNA]</scope>
</reference>
<keyword evidence="3" id="KW-1185">Reference proteome</keyword>
<dbReference type="EMBL" id="CACVBM020001385">
    <property type="protein sequence ID" value="CAA7048456.1"/>
    <property type="molecule type" value="Genomic_DNA"/>
</dbReference>
<dbReference type="SUPFAM" id="SSF81383">
    <property type="entry name" value="F-box domain"/>
    <property type="match status" value="1"/>
</dbReference>
<dbReference type="InterPro" id="IPR006527">
    <property type="entry name" value="F-box-assoc_dom_typ1"/>
</dbReference>
<dbReference type="PANTHER" id="PTHR31672:SF13">
    <property type="entry name" value="F-BOX PROTEIN CPR30-LIKE"/>
    <property type="match status" value="1"/>
</dbReference>
<evidence type="ECO:0000313" key="3">
    <source>
        <dbReference type="Proteomes" id="UP000467841"/>
    </source>
</evidence>
<feature type="domain" description="F-box" evidence="1">
    <location>
        <begin position="2"/>
        <end position="55"/>
    </location>
</feature>
<organism evidence="2 3">
    <name type="scientific">Microthlaspi erraticum</name>
    <dbReference type="NCBI Taxonomy" id="1685480"/>
    <lineage>
        <taxon>Eukaryota</taxon>
        <taxon>Viridiplantae</taxon>
        <taxon>Streptophyta</taxon>
        <taxon>Embryophyta</taxon>
        <taxon>Tracheophyta</taxon>
        <taxon>Spermatophyta</taxon>
        <taxon>Magnoliopsida</taxon>
        <taxon>eudicotyledons</taxon>
        <taxon>Gunneridae</taxon>
        <taxon>Pentapetalae</taxon>
        <taxon>rosids</taxon>
        <taxon>malvids</taxon>
        <taxon>Brassicales</taxon>
        <taxon>Brassicaceae</taxon>
        <taxon>Coluteocarpeae</taxon>
        <taxon>Microthlaspi</taxon>
    </lineage>
</organism>
<dbReference type="InterPro" id="IPR036047">
    <property type="entry name" value="F-box-like_dom_sf"/>
</dbReference>
<dbReference type="NCBIfam" id="TIGR01640">
    <property type="entry name" value="F_box_assoc_1"/>
    <property type="match status" value="1"/>
</dbReference>
<dbReference type="PROSITE" id="PS50181">
    <property type="entry name" value="FBOX"/>
    <property type="match status" value="1"/>
</dbReference>
<dbReference type="OrthoDB" id="1022060at2759"/>
<dbReference type="AlphaFoldDB" id="A0A6D2KJP9"/>
<proteinExistence type="predicted"/>
<evidence type="ECO:0000259" key="1">
    <source>
        <dbReference type="PROSITE" id="PS50181"/>
    </source>
</evidence>
<dbReference type="Pfam" id="PF00646">
    <property type="entry name" value="F-box"/>
    <property type="match status" value="1"/>
</dbReference>
<gene>
    <name evidence="2" type="ORF">MERR_LOCUS35691</name>
</gene>
<comment type="caution">
    <text evidence="2">The sequence shown here is derived from an EMBL/GenBank/DDBJ whole genome shotgun (WGS) entry which is preliminary data.</text>
</comment>
<dbReference type="InterPro" id="IPR050796">
    <property type="entry name" value="SCF_F-box_component"/>
</dbReference>
<protein>
    <recommendedName>
        <fullName evidence="1">F-box domain-containing protein</fullName>
    </recommendedName>
</protein>
<dbReference type="Pfam" id="PF07734">
    <property type="entry name" value="FBA_1"/>
    <property type="match status" value="1"/>
</dbReference>
<accession>A0A6D2KJP9</accession>
<dbReference type="InterPro" id="IPR017451">
    <property type="entry name" value="F-box-assoc_interact_dom"/>
</dbReference>
<dbReference type="InterPro" id="IPR001810">
    <property type="entry name" value="F-box_dom"/>
</dbReference>
<dbReference type="CDD" id="cd22157">
    <property type="entry name" value="F-box_AtFBW1-like"/>
    <property type="match status" value="1"/>
</dbReference>
<dbReference type="Proteomes" id="UP000467841">
    <property type="component" value="Unassembled WGS sequence"/>
</dbReference>
<sequence>MMTHGDNLPWELTEEILSCVPPKSLVRFRAVSKQWNALFHDKTFINNHKSTFRFILKTKSKIYSVSIDPKIVVRELTLDIPGLESQIPNDVVDCDAFLLCGMDKGAAVWNPWLNRATWFEAEVSQPKLRIDGIGYDSNKRSHENVYKTVWYRPRISVLEHTTWKIHDYASDAWNEVVSESGGGDEQGRKRPTLHSKSSVSLNGTLYWVTYVEETDPASYFLSKLDLSTEKFLRFCDLPFGMNHPRNALVLRVFKGDRFSLLTQCYVTKKIEVWVTKNKINHEDDVVWMSLMTFSDPDLPSLVETISYSQPSYFVDDKRLVVCSCDENGRAWVYVMGENKLISKTRIDSVVDKWPTHCTYFPSLAPIPRSQRQKRKRDESEEEA</sequence>
<evidence type="ECO:0000313" key="2">
    <source>
        <dbReference type="EMBL" id="CAA7048456.1"/>
    </source>
</evidence>
<name>A0A6D2KJP9_9BRAS</name>
<dbReference type="SMART" id="SM00256">
    <property type="entry name" value="FBOX"/>
    <property type="match status" value="1"/>
</dbReference>
<dbReference type="PANTHER" id="PTHR31672">
    <property type="entry name" value="BNACNNG10540D PROTEIN"/>
    <property type="match status" value="1"/>
</dbReference>
<dbReference type="Gene3D" id="1.20.1280.50">
    <property type="match status" value="1"/>
</dbReference>